<dbReference type="GO" id="GO:0071897">
    <property type="term" value="P:DNA biosynthetic process"/>
    <property type="evidence" value="ECO:0007669"/>
    <property type="project" value="UniProtKB-ARBA"/>
</dbReference>
<organism evidence="2 3">
    <name type="scientific">Pieris macdunnoughi</name>
    <dbReference type="NCBI Taxonomy" id="345717"/>
    <lineage>
        <taxon>Eukaryota</taxon>
        <taxon>Metazoa</taxon>
        <taxon>Ecdysozoa</taxon>
        <taxon>Arthropoda</taxon>
        <taxon>Hexapoda</taxon>
        <taxon>Insecta</taxon>
        <taxon>Pterygota</taxon>
        <taxon>Neoptera</taxon>
        <taxon>Endopterygota</taxon>
        <taxon>Lepidoptera</taxon>
        <taxon>Glossata</taxon>
        <taxon>Ditrysia</taxon>
        <taxon>Papilionoidea</taxon>
        <taxon>Pieridae</taxon>
        <taxon>Pierinae</taxon>
        <taxon>Pieris</taxon>
    </lineage>
</organism>
<comment type="caution">
    <text evidence="2">The sequence shown here is derived from an EMBL/GenBank/DDBJ whole genome shotgun (WGS) entry which is preliminary data.</text>
</comment>
<gene>
    <name evidence="2" type="ORF">PMACD_LOCUS10766</name>
</gene>
<proteinExistence type="predicted"/>
<evidence type="ECO:0000313" key="3">
    <source>
        <dbReference type="Proteomes" id="UP000663880"/>
    </source>
</evidence>
<name>A0A821UR18_9NEOP</name>
<dbReference type="Proteomes" id="UP000663880">
    <property type="component" value="Unassembled WGS sequence"/>
</dbReference>
<dbReference type="InterPro" id="IPR000477">
    <property type="entry name" value="RT_dom"/>
</dbReference>
<evidence type="ECO:0000259" key="1">
    <source>
        <dbReference type="PROSITE" id="PS50878"/>
    </source>
</evidence>
<dbReference type="PANTHER" id="PTHR19446">
    <property type="entry name" value="REVERSE TRANSCRIPTASES"/>
    <property type="match status" value="1"/>
</dbReference>
<dbReference type="EMBL" id="CAJOBZ010000032">
    <property type="protein sequence ID" value="CAF4894521.1"/>
    <property type="molecule type" value="Genomic_DNA"/>
</dbReference>
<sequence length="155" mass="17545">MHENSIIPDHQFGFRVQHGTIEQTHRVCKFISNSLELKEYCSSAFLDVQQAFDRVWHKGLLCKIKSLLSHTFYGILESYITDRIFQVKEMDCTSGFHDILAGVPQGSVLGPVLYTIFTSDLPRTSEVNIATYADDTAILRVTTRRSHVKAAAKPK</sequence>
<dbReference type="AlphaFoldDB" id="A0A821UR18"/>
<dbReference type="InterPro" id="IPR043502">
    <property type="entry name" value="DNA/RNA_pol_sf"/>
</dbReference>
<reference evidence="2" key="1">
    <citation type="submission" date="2021-02" db="EMBL/GenBank/DDBJ databases">
        <authorList>
            <person name="Steward A R."/>
        </authorList>
    </citation>
    <scope>NUCLEOTIDE SEQUENCE</scope>
</reference>
<dbReference type="SUPFAM" id="SSF56672">
    <property type="entry name" value="DNA/RNA polymerases"/>
    <property type="match status" value="1"/>
</dbReference>
<accession>A0A821UR18</accession>
<feature type="domain" description="Reverse transcriptase" evidence="1">
    <location>
        <begin position="1"/>
        <end position="155"/>
    </location>
</feature>
<dbReference type="Pfam" id="PF00078">
    <property type="entry name" value="RVT_1"/>
    <property type="match status" value="1"/>
</dbReference>
<keyword evidence="3" id="KW-1185">Reference proteome</keyword>
<dbReference type="PROSITE" id="PS50878">
    <property type="entry name" value="RT_POL"/>
    <property type="match status" value="1"/>
</dbReference>
<evidence type="ECO:0000313" key="2">
    <source>
        <dbReference type="EMBL" id="CAF4894521.1"/>
    </source>
</evidence>
<dbReference type="OrthoDB" id="415068at2759"/>
<protein>
    <recommendedName>
        <fullName evidence="1">Reverse transcriptase domain-containing protein</fullName>
    </recommendedName>
</protein>